<accession>E6PYM2</accession>
<evidence type="ECO:0000313" key="1">
    <source>
        <dbReference type="EMBL" id="CBI00031.1"/>
    </source>
</evidence>
<reference evidence="1" key="1">
    <citation type="submission" date="2009-10" db="EMBL/GenBank/DDBJ databases">
        <title>Diversity of trophic interactions inside an arsenic-rich microbial ecosystem.</title>
        <authorList>
            <person name="Bertin P.N."/>
            <person name="Heinrich-Salmeron A."/>
            <person name="Pelletier E."/>
            <person name="Goulhen-Chollet F."/>
            <person name="Arsene-Ploetze F."/>
            <person name="Gallien S."/>
            <person name="Calteau A."/>
            <person name="Vallenet D."/>
            <person name="Casiot C."/>
            <person name="Chane-Woon-Ming B."/>
            <person name="Giloteaux L."/>
            <person name="Barakat M."/>
            <person name="Bonnefoy V."/>
            <person name="Bruneel O."/>
            <person name="Chandler M."/>
            <person name="Cleiss J."/>
            <person name="Duran R."/>
            <person name="Elbaz-Poulichet F."/>
            <person name="Fonknechten N."/>
            <person name="Lauga B."/>
            <person name="Mornico D."/>
            <person name="Ortet P."/>
            <person name="Schaeffer C."/>
            <person name="Siguier P."/>
            <person name="Alexander Thil Smith A."/>
            <person name="Van Dorsselaer A."/>
            <person name="Weissenbach J."/>
            <person name="Medigue C."/>
            <person name="Le Paslier D."/>
        </authorList>
    </citation>
    <scope>NUCLEOTIDE SEQUENCE</scope>
</reference>
<gene>
    <name evidence="1" type="ORF">CARN3_1011</name>
</gene>
<comment type="caution">
    <text evidence="1">The sequence shown here is derived from an EMBL/GenBank/DDBJ whole genome shotgun (WGS) entry which is preliminary data.</text>
</comment>
<sequence>MILVPQRINIEEVRVVSADVECEGRIDLEASMICVTTYELRFLLSVNSYEVESAYTTLKIYQSIYVTRAVGSETLLNRLQYEGHRA</sequence>
<name>E6PYM2_9ZZZZ</name>
<dbReference type="EMBL" id="CABN01000083">
    <property type="protein sequence ID" value="CBI00031.1"/>
    <property type="molecule type" value="Genomic_DNA"/>
</dbReference>
<proteinExistence type="predicted"/>
<dbReference type="AlphaFoldDB" id="E6PYM2"/>
<protein>
    <submittedName>
        <fullName evidence="1">Uncharacterized protein</fullName>
    </submittedName>
</protein>
<organism evidence="1">
    <name type="scientific">mine drainage metagenome</name>
    <dbReference type="NCBI Taxonomy" id="410659"/>
    <lineage>
        <taxon>unclassified sequences</taxon>
        <taxon>metagenomes</taxon>
        <taxon>ecological metagenomes</taxon>
    </lineage>
</organism>